<sequence>METEDLNKIILAIHARSAIIVETIDKNTSKLQEILDELREHRSTADAEFKENLLVWLQRLHQQGQP</sequence>
<comment type="caution">
    <text evidence="1">The sequence shown here is derived from an EMBL/GenBank/DDBJ whole genome shotgun (WGS) entry which is preliminary data.</text>
</comment>
<gene>
    <name evidence="1" type="ORF">LCGC14_0491340</name>
</gene>
<reference evidence="1" key="1">
    <citation type="journal article" date="2015" name="Nature">
        <title>Complex archaea that bridge the gap between prokaryotes and eukaryotes.</title>
        <authorList>
            <person name="Spang A."/>
            <person name="Saw J.H."/>
            <person name="Jorgensen S.L."/>
            <person name="Zaremba-Niedzwiedzka K."/>
            <person name="Martijn J."/>
            <person name="Lind A.E."/>
            <person name="van Eijk R."/>
            <person name="Schleper C."/>
            <person name="Guy L."/>
            <person name="Ettema T.J."/>
        </authorList>
    </citation>
    <scope>NUCLEOTIDE SEQUENCE</scope>
</reference>
<name>A0A0F9UTD7_9ZZZZ</name>
<evidence type="ECO:0000313" key="1">
    <source>
        <dbReference type="EMBL" id="KKN64446.1"/>
    </source>
</evidence>
<proteinExistence type="predicted"/>
<dbReference type="EMBL" id="LAZR01000554">
    <property type="protein sequence ID" value="KKN64446.1"/>
    <property type="molecule type" value="Genomic_DNA"/>
</dbReference>
<organism evidence="1">
    <name type="scientific">marine sediment metagenome</name>
    <dbReference type="NCBI Taxonomy" id="412755"/>
    <lineage>
        <taxon>unclassified sequences</taxon>
        <taxon>metagenomes</taxon>
        <taxon>ecological metagenomes</taxon>
    </lineage>
</organism>
<protein>
    <submittedName>
        <fullName evidence="1">Uncharacterized protein</fullName>
    </submittedName>
</protein>
<dbReference type="AlphaFoldDB" id="A0A0F9UTD7"/>
<accession>A0A0F9UTD7</accession>